<dbReference type="PANTHER" id="PTHR43194:SF2">
    <property type="entry name" value="PEROXISOMAL MEMBRANE PROTEIN LPX1"/>
    <property type="match status" value="1"/>
</dbReference>
<accession>A0ABT2E4A2</accession>
<feature type="domain" description="AB hydrolase-1" evidence="1">
    <location>
        <begin position="49"/>
        <end position="229"/>
    </location>
</feature>
<proteinExistence type="predicted"/>
<dbReference type="Gene3D" id="3.40.50.1820">
    <property type="entry name" value="alpha/beta hydrolase"/>
    <property type="match status" value="1"/>
</dbReference>
<dbReference type="Pfam" id="PF12697">
    <property type="entry name" value="Abhydrolase_6"/>
    <property type="match status" value="1"/>
</dbReference>
<dbReference type="EMBL" id="JALIGE010000073">
    <property type="protein sequence ID" value="MCS2161847.1"/>
    <property type="molecule type" value="Genomic_DNA"/>
</dbReference>
<gene>
    <name evidence="2" type="ORF">MUU47_12105</name>
</gene>
<evidence type="ECO:0000313" key="2">
    <source>
        <dbReference type="EMBL" id="MCS2161847.1"/>
    </source>
</evidence>
<keyword evidence="3" id="KW-1185">Reference proteome</keyword>
<protein>
    <submittedName>
        <fullName evidence="2">Alpha/beta hydrolase</fullName>
    </submittedName>
</protein>
<dbReference type="RefSeq" id="WP_258988449.1">
    <property type="nucleotide sequence ID" value="NZ_JALIGE010000073.1"/>
</dbReference>
<dbReference type="SUPFAM" id="SSF53474">
    <property type="entry name" value="alpha/beta-Hydrolases"/>
    <property type="match status" value="1"/>
</dbReference>
<organism evidence="2 3">
    <name type="scientific">Scandinavium hiltneri</name>
    <dbReference type="NCBI Taxonomy" id="2926519"/>
    <lineage>
        <taxon>Bacteria</taxon>
        <taxon>Pseudomonadati</taxon>
        <taxon>Pseudomonadota</taxon>
        <taxon>Gammaproteobacteria</taxon>
        <taxon>Enterobacterales</taxon>
        <taxon>Enterobacteriaceae</taxon>
        <taxon>Scandinavium</taxon>
    </lineage>
</organism>
<dbReference type="GO" id="GO:0016787">
    <property type="term" value="F:hydrolase activity"/>
    <property type="evidence" value="ECO:0007669"/>
    <property type="project" value="UniProtKB-KW"/>
</dbReference>
<dbReference type="PANTHER" id="PTHR43194">
    <property type="entry name" value="HYDROLASE ALPHA/BETA FOLD FAMILY"/>
    <property type="match status" value="1"/>
</dbReference>
<name>A0ABT2E4A2_9ENTR</name>
<keyword evidence="2" id="KW-0378">Hydrolase</keyword>
<dbReference type="InterPro" id="IPR000073">
    <property type="entry name" value="AB_hydrolase_1"/>
</dbReference>
<reference evidence="2 3" key="1">
    <citation type="submission" date="2022-04" db="EMBL/GenBank/DDBJ databases">
        <title>Proposal of a three novel species of Scandinavium, Scandinavium hiltneri, Scandinavium manionii, Scandinavium tedordense.</title>
        <authorList>
            <person name="Maddock D.W."/>
            <person name="Brady C.L."/>
            <person name="Denman S."/>
            <person name="Arnold D."/>
        </authorList>
    </citation>
    <scope>NUCLEOTIDE SEQUENCE [LARGE SCALE GENOMIC DNA]</scope>
    <source>
        <strain evidence="2 3">H11S7</strain>
    </source>
</reference>
<sequence>MKPLKNEAVPLILLGGTLCDEQLWQPMLNTLSVSHVQCLTLQDEECAQAAAERLLAQLPARFCVCGFSLGAIVALQLQAIAPQRIAGLALISVNPFADLPQNAQPRRTAVEHARALGFEAFITQQLWPRYVAGQRQNDADLRQNIIAMAQNCGHEVFARQTEIAISRIDRRDALTKLTVPVLLVNGEEDPICTVEHHRAAHHAAPSAHWQTLPGVGHFVPLEAPQLTAKVLHSWLNEVLLCELTH</sequence>
<dbReference type="InterPro" id="IPR029058">
    <property type="entry name" value="AB_hydrolase_fold"/>
</dbReference>
<dbReference type="Proteomes" id="UP001205357">
    <property type="component" value="Unassembled WGS sequence"/>
</dbReference>
<evidence type="ECO:0000259" key="1">
    <source>
        <dbReference type="Pfam" id="PF12697"/>
    </source>
</evidence>
<evidence type="ECO:0000313" key="3">
    <source>
        <dbReference type="Proteomes" id="UP001205357"/>
    </source>
</evidence>
<dbReference type="InterPro" id="IPR050228">
    <property type="entry name" value="Carboxylesterase_BioH"/>
</dbReference>
<comment type="caution">
    <text evidence="2">The sequence shown here is derived from an EMBL/GenBank/DDBJ whole genome shotgun (WGS) entry which is preliminary data.</text>
</comment>